<dbReference type="AlphaFoldDB" id="A0A0G0Q762"/>
<feature type="chain" id="PRO_5002533982" evidence="1">
    <location>
        <begin position="17"/>
        <end position="128"/>
    </location>
</feature>
<comment type="caution">
    <text evidence="2">The sequence shown here is derived from an EMBL/GenBank/DDBJ whole genome shotgun (WGS) entry which is preliminary data.</text>
</comment>
<evidence type="ECO:0000256" key="1">
    <source>
        <dbReference type="SAM" id="SignalP"/>
    </source>
</evidence>
<protein>
    <submittedName>
        <fullName evidence="2">Uncharacterized protein</fullName>
    </submittedName>
</protein>
<gene>
    <name evidence="2" type="ORF">UT63_C0023G0014</name>
</gene>
<accession>A0A0G0Q762</accession>
<reference evidence="2 3" key="1">
    <citation type="journal article" date="2015" name="Nature">
        <title>rRNA introns, odd ribosomes, and small enigmatic genomes across a large radiation of phyla.</title>
        <authorList>
            <person name="Brown C.T."/>
            <person name="Hug L.A."/>
            <person name="Thomas B.C."/>
            <person name="Sharon I."/>
            <person name="Castelle C.J."/>
            <person name="Singh A."/>
            <person name="Wilkins M.J."/>
            <person name="Williams K.H."/>
            <person name="Banfield J.F."/>
        </authorList>
    </citation>
    <scope>NUCLEOTIDE SEQUENCE [LARGE SCALE GENOMIC DNA]</scope>
</reference>
<keyword evidence="1" id="KW-0732">Signal</keyword>
<feature type="signal peptide" evidence="1">
    <location>
        <begin position="1"/>
        <end position="16"/>
    </location>
</feature>
<proteinExistence type="predicted"/>
<dbReference type="Proteomes" id="UP000034539">
    <property type="component" value="Unassembled WGS sequence"/>
</dbReference>
<evidence type="ECO:0000313" key="3">
    <source>
        <dbReference type="Proteomes" id="UP000034539"/>
    </source>
</evidence>
<sequence length="128" mass="13946">MAAVSMTLLMPVVTLAAPTNENKAENNPQVVAYYTEGEHGVPPESDTHTGTDLVMQAGESGNFQQWFLGLNEETGKNEGAHSLWKNVGTDTTCPNGWTLVPDANPEWGDYLEPGANFCVHTNHFQVEK</sequence>
<name>A0A0G0Q762_9BACT</name>
<evidence type="ECO:0000313" key="2">
    <source>
        <dbReference type="EMBL" id="KKR33151.1"/>
    </source>
</evidence>
<dbReference type="EMBL" id="LBXN01000023">
    <property type="protein sequence ID" value="KKR33151.1"/>
    <property type="molecule type" value="Genomic_DNA"/>
</dbReference>
<organism evidence="2 3">
    <name type="scientific">Candidatus Gottesmanbacteria bacterium GW2011_GWC2_39_8</name>
    <dbReference type="NCBI Taxonomy" id="1618450"/>
    <lineage>
        <taxon>Bacteria</taxon>
        <taxon>Candidatus Gottesmaniibacteriota</taxon>
    </lineage>
</organism>